<dbReference type="Pfam" id="PF20369">
    <property type="entry name" value="DUF6664"/>
    <property type="match status" value="1"/>
</dbReference>
<dbReference type="InterPro" id="IPR046605">
    <property type="entry name" value="DUF6664"/>
</dbReference>
<feature type="domain" description="DUF6664" evidence="1">
    <location>
        <begin position="10"/>
        <end position="105"/>
    </location>
</feature>
<evidence type="ECO:0000313" key="3">
    <source>
        <dbReference type="Proteomes" id="UP000029585"/>
    </source>
</evidence>
<dbReference type="AlphaFoldDB" id="A0A096B8H5"/>
<dbReference type="Proteomes" id="UP000029585">
    <property type="component" value="Unassembled WGS sequence"/>
</dbReference>
<dbReference type="HOGENOM" id="CLU_2167214_0_0_9"/>
<comment type="caution">
    <text evidence="2">The sequence shown here is derived from an EMBL/GenBank/DDBJ whole genome shotgun (WGS) entry which is preliminary data.</text>
</comment>
<dbReference type="EMBL" id="ADLO01000059">
    <property type="protein sequence ID" value="KGF55325.1"/>
    <property type="molecule type" value="Genomic_DNA"/>
</dbReference>
<reference evidence="2 3" key="1">
    <citation type="submission" date="2011-08" db="EMBL/GenBank/DDBJ databases">
        <title>The Genome Sequence of Clostridium orbiscindens 1_3_50AFAA.</title>
        <authorList>
            <consortium name="The Broad Institute Genome Sequencing Platform"/>
            <person name="Earl A."/>
            <person name="Ward D."/>
            <person name="Feldgarden M."/>
            <person name="Gevers D."/>
            <person name="Daigneault M."/>
            <person name="Strauss J."/>
            <person name="Allen-Vercoe E."/>
            <person name="Young S.K."/>
            <person name="Zeng Q."/>
            <person name="Gargeya S."/>
            <person name="Fitzgerald M."/>
            <person name="Haas B."/>
            <person name="Abouelleil A."/>
            <person name="Alvarado L."/>
            <person name="Arachchi H.M."/>
            <person name="Berlin A."/>
            <person name="Brown A."/>
            <person name="Chapman S.B."/>
            <person name="Chen Z."/>
            <person name="Dunbar C."/>
            <person name="Freedman E."/>
            <person name="Gearin G."/>
            <person name="Gellesch M."/>
            <person name="Goldberg J."/>
            <person name="Griggs A."/>
            <person name="Gujja S."/>
            <person name="Heiman D."/>
            <person name="Howarth C."/>
            <person name="Larson L."/>
            <person name="Lui A."/>
            <person name="MacDonald P.J.P."/>
            <person name="Montmayeur A."/>
            <person name="Murphy C."/>
            <person name="Neiman D."/>
            <person name="Pearson M."/>
            <person name="Priest M."/>
            <person name="Roberts A."/>
            <person name="Saif S."/>
            <person name="Shea T."/>
            <person name="Shenoy N."/>
            <person name="Sisk P."/>
            <person name="Stolte C."/>
            <person name="Sykes S."/>
            <person name="Wortman J."/>
            <person name="Nusbaum C."/>
            <person name="Birren B."/>
        </authorList>
    </citation>
    <scope>NUCLEOTIDE SEQUENCE [LARGE SCALE GENOMIC DNA]</scope>
    <source>
        <strain evidence="2 3">1_3_50AFAA</strain>
    </source>
</reference>
<evidence type="ECO:0000259" key="1">
    <source>
        <dbReference type="Pfam" id="PF20369"/>
    </source>
</evidence>
<keyword evidence="3" id="KW-1185">Reference proteome</keyword>
<proteinExistence type="predicted"/>
<sequence length="110" mass="13211">MSDQYTPMIERISEEYDESDSNMVLELAATNQEYADLKQQMSELKHQYPFIEKLLEGDGEVQLTDQEHEILNQYFRLYLRADNMERKHIYFRGHTDCFSYLEKIGAFKKE</sequence>
<dbReference type="RefSeq" id="WP_009258149.1">
    <property type="nucleotide sequence ID" value="NZ_KN174163.1"/>
</dbReference>
<gene>
    <name evidence="2" type="ORF">HMPREF9460_02060</name>
</gene>
<organism evidence="2 3">
    <name type="scientific">Flavonifractor plautii 1_3_50AFAA</name>
    <dbReference type="NCBI Taxonomy" id="742738"/>
    <lineage>
        <taxon>Bacteria</taxon>
        <taxon>Bacillati</taxon>
        <taxon>Bacillota</taxon>
        <taxon>Clostridia</taxon>
        <taxon>Eubacteriales</taxon>
        <taxon>Oscillospiraceae</taxon>
        <taxon>Flavonifractor</taxon>
    </lineage>
</organism>
<dbReference type="PATRIC" id="fig|742738.3.peg.2112"/>
<name>A0A096B8H5_FLAPL</name>
<protein>
    <recommendedName>
        <fullName evidence="1">DUF6664 domain-containing protein</fullName>
    </recommendedName>
</protein>
<evidence type="ECO:0000313" key="2">
    <source>
        <dbReference type="EMBL" id="KGF55325.1"/>
    </source>
</evidence>
<accession>A0A096B8H5</accession>